<dbReference type="GeneID" id="22111417"/>
<dbReference type="KEGG" id="vg:22111417"/>
<keyword evidence="2" id="KW-1185">Reference proteome</keyword>
<reference evidence="1 2" key="1">
    <citation type="submission" date="2014-09" db="EMBL/GenBank/DDBJ databases">
        <authorList>
            <person name="Lapin J.S."/>
            <person name="Pope W.H."/>
            <person name="Hua J."/>
            <person name="Ford M.E."/>
            <person name="Conway J.F."/>
            <person name="Hatfull G.F."/>
            <person name="Hendrix R.W."/>
        </authorList>
    </citation>
    <scope>NUCLEOTIDE SEQUENCE [LARGE SCALE GENOMIC DNA]</scope>
</reference>
<dbReference type="RefSeq" id="YP_009101964.1">
    <property type="nucleotide sequence ID" value="NC_025447.1"/>
</dbReference>
<dbReference type="Proteomes" id="UP000029889">
    <property type="component" value="Segment"/>
</dbReference>
<protein>
    <submittedName>
        <fullName evidence="1">Uncharacterized protein</fullName>
    </submittedName>
</protein>
<gene>
    <name evidence="1" type="primary">377</name>
    <name evidence="1" type="ORF">PBI_121Q_377</name>
</gene>
<evidence type="ECO:0000313" key="1">
    <source>
        <dbReference type="EMBL" id="AIT14267.1"/>
    </source>
</evidence>
<evidence type="ECO:0000313" key="2">
    <source>
        <dbReference type="Proteomes" id="UP000029889"/>
    </source>
</evidence>
<proteinExistence type="predicted"/>
<accession>A0A097EXT1</accession>
<organism evidence="1 2">
    <name type="scientific">Escherichia phage 121Q</name>
    <dbReference type="NCBI Taxonomy" id="1555202"/>
    <lineage>
        <taxon>Viruses</taxon>
        <taxon>Duplodnaviria</taxon>
        <taxon>Heunggongvirae</taxon>
        <taxon>Uroviricota</taxon>
        <taxon>Caudoviricetes</taxon>
        <taxon>Asteriusvirus</taxon>
        <taxon>Asteriusvirus av121Q</taxon>
    </lineage>
</organism>
<sequence>MSYESAIKKANDILKVVQFFKENPEYLADENHDHDERLRRKIVALFDTNADNYSLIELAYDYISLNRNGHLVNIERHASEESFKISDILSLSTEEGYFQGSTVYEQGTLDNLCTFSVIYQKSVLDVFYLDTAELDTLINFVTTEEATFE</sequence>
<name>A0A097EXT1_9CAUD</name>
<dbReference type="EMBL" id="KM507819">
    <property type="protein sequence ID" value="AIT14267.1"/>
    <property type="molecule type" value="Genomic_DNA"/>
</dbReference>